<organism evidence="2 3">
    <name type="scientific">Rotaria magnacalcarata</name>
    <dbReference type="NCBI Taxonomy" id="392030"/>
    <lineage>
        <taxon>Eukaryota</taxon>
        <taxon>Metazoa</taxon>
        <taxon>Spiralia</taxon>
        <taxon>Gnathifera</taxon>
        <taxon>Rotifera</taxon>
        <taxon>Eurotatoria</taxon>
        <taxon>Bdelloidea</taxon>
        <taxon>Philodinida</taxon>
        <taxon>Philodinidae</taxon>
        <taxon>Rotaria</taxon>
    </lineage>
</organism>
<accession>A0A8S2L4V0</accession>
<protein>
    <submittedName>
        <fullName evidence="2">Uncharacterized protein</fullName>
    </submittedName>
</protein>
<dbReference type="Proteomes" id="UP000681720">
    <property type="component" value="Unassembled WGS sequence"/>
</dbReference>
<dbReference type="InterPro" id="IPR036397">
    <property type="entry name" value="RNaseH_sf"/>
</dbReference>
<evidence type="ECO:0000313" key="2">
    <source>
        <dbReference type="EMBL" id="CAF3882488.1"/>
    </source>
</evidence>
<sequence>SSSTLLRKLGRKFGVAQSTVHYNLKKLGLKHYKRQKAPKYSENQVEQIPKKCRKMRRQMLTSNTFIIVDDEKYFTFSNDDMPQNIGFYAFGKEDAPDNVKFKTKEKYPKKVLGWLALSAKGISTPYIGSTKGPAITADIYVNKCLRKLRSFIEEYHAGDEYIFWPDLASSHYANKTTRWFHEQNIKFVPKQDNPPNVPQARPIEDFWSILAGKNLYYITEQSSNSAMLNIPEPVPPPESVPSIPELGQIRTLSDSGIGSSDSGIGSSDSGISSCDSGIPSSDSRISSSDSRNSTEFSPIPELDESGVTGNS</sequence>
<dbReference type="AlphaFoldDB" id="A0A8S2L4V0"/>
<gene>
    <name evidence="2" type="ORF">GIL414_LOCUS5616</name>
</gene>
<evidence type="ECO:0000313" key="3">
    <source>
        <dbReference type="Proteomes" id="UP000681720"/>
    </source>
</evidence>
<reference evidence="2" key="1">
    <citation type="submission" date="2021-02" db="EMBL/GenBank/DDBJ databases">
        <authorList>
            <person name="Nowell W R."/>
        </authorList>
    </citation>
    <scope>NUCLEOTIDE SEQUENCE</scope>
</reference>
<feature type="compositionally biased region" description="Low complexity" evidence="1">
    <location>
        <begin position="253"/>
        <end position="293"/>
    </location>
</feature>
<feature type="region of interest" description="Disordered" evidence="1">
    <location>
        <begin position="251"/>
        <end position="311"/>
    </location>
</feature>
<dbReference type="EMBL" id="CAJOBJ010001504">
    <property type="protein sequence ID" value="CAF3882488.1"/>
    <property type="molecule type" value="Genomic_DNA"/>
</dbReference>
<comment type="caution">
    <text evidence="2">The sequence shown here is derived from an EMBL/GenBank/DDBJ whole genome shotgun (WGS) entry which is preliminary data.</text>
</comment>
<proteinExistence type="predicted"/>
<dbReference type="Gene3D" id="3.30.420.10">
    <property type="entry name" value="Ribonuclease H-like superfamily/Ribonuclease H"/>
    <property type="match status" value="1"/>
</dbReference>
<evidence type="ECO:0000256" key="1">
    <source>
        <dbReference type="SAM" id="MobiDB-lite"/>
    </source>
</evidence>
<feature type="non-terminal residue" evidence="2">
    <location>
        <position position="1"/>
    </location>
</feature>
<name>A0A8S2L4V0_9BILA</name>
<dbReference type="GO" id="GO:0003676">
    <property type="term" value="F:nucleic acid binding"/>
    <property type="evidence" value="ECO:0007669"/>
    <property type="project" value="InterPro"/>
</dbReference>